<dbReference type="Proteomes" id="UP000268350">
    <property type="component" value="Unassembled WGS sequence"/>
</dbReference>
<feature type="domain" description="Chitin-binding type-2" evidence="7">
    <location>
        <begin position="88"/>
        <end position="144"/>
    </location>
</feature>
<gene>
    <name evidence="8" type="ORF">DGUA_6G014523</name>
</gene>
<dbReference type="STRING" id="7266.A0A3B0JW94"/>
<evidence type="ECO:0000256" key="3">
    <source>
        <dbReference type="ARBA" id="ARBA00022737"/>
    </source>
</evidence>
<organism evidence="8 9">
    <name type="scientific">Drosophila guanche</name>
    <name type="common">Fruit fly</name>
    <dbReference type="NCBI Taxonomy" id="7266"/>
    <lineage>
        <taxon>Eukaryota</taxon>
        <taxon>Metazoa</taxon>
        <taxon>Ecdysozoa</taxon>
        <taxon>Arthropoda</taxon>
        <taxon>Hexapoda</taxon>
        <taxon>Insecta</taxon>
        <taxon>Pterygota</taxon>
        <taxon>Neoptera</taxon>
        <taxon>Endopterygota</taxon>
        <taxon>Diptera</taxon>
        <taxon>Brachycera</taxon>
        <taxon>Muscomorpha</taxon>
        <taxon>Ephydroidea</taxon>
        <taxon>Drosophilidae</taxon>
        <taxon>Drosophila</taxon>
        <taxon>Sophophora</taxon>
    </lineage>
</organism>
<evidence type="ECO:0000256" key="2">
    <source>
        <dbReference type="ARBA" id="ARBA00022729"/>
    </source>
</evidence>
<dbReference type="Pfam" id="PF01607">
    <property type="entry name" value="CBM_14"/>
    <property type="match status" value="3"/>
</dbReference>
<dbReference type="InterPro" id="IPR051940">
    <property type="entry name" value="Chitin_bind-dev_reg"/>
</dbReference>
<dbReference type="InterPro" id="IPR002557">
    <property type="entry name" value="Chitin-bd_dom"/>
</dbReference>
<name>A0A3B0JW94_DROGU</name>
<dbReference type="OrthoDB" id="6020543at2759"/>
<dbReference type="SMART" id="SM00494">
    <property type="entry name" value="ChtBD2"/>
    <property type="match status" value="4"/>
</dbReference>
<dbReference type="OMA" id="EYEICSS"/>
<keyword evidence="9" id="KW-1185">Reference proteome</keyword>
<keyword evidence="1" id="KW-0147">Chitin-binding</keyword>
<keyword evidence="5" id="KW-0325">Glycoprotein</keyword>
<keyword evidence="2 6" id="KW-0732">Signal</keyword>
<accession>A0A3B0JW94</accession>
<reference evidence="9" key="1">
    <citation type="submission" date="2018-01" db="EMBL/GenBank/DDBJ databases">
        <authorList>
            <person name="Alioto T."/>
            <person name="Alioto T."/>
        </authorList>
    </citation>
    <scope>NUCLEOTIDE SEQUENCE [LARGE SCALE GENOMIC DNA]</scope>
</reference>
<feature type="chain" id="PRO_5017256151" evidence="6">
    <location>
        <begin position="24"/>
        <end position="343"/>
    </location>
</feature>
<dbReference type="GO" id="GO:0008061">
    <property type="term" value="F:chitin binding"/>
    <property type="evidence" value="ECO:0007669"/>
    <property type="project" value="UniProtKB-KW"/>
</dbReference>
<dbReference type="SUPFAM" id="SSF57625">
    <property type="entry name" value="Invertebrate chitin-binding proteins"/>
    <property type="match status" value="4"/>
</dbReference>
<dbReference type="AlphaFoldDB" id="A0A3B0JW94"/>
<dbReference type="GO" id="GO:0005576">
    <property type="term" value="C:extracellular region"/>
    <property type="evidence" value="ECO:0007669"/>
    <property type="project" value="InterPro"/>
</dbReference>
<feature type="domain" description="Chitin-binding type-2" evidence="7">
    <location>
        <begin position="145"/>
        <end position="200"/>
    </location>
</feature>
<evidence type="ECO:0000313" key="9">
    <source>
        <dbReference type="Proteomes" id="UP000268350"/>
    </source>
</evidence>
<proteinExistence type="predicted"/>
<evidence type="ECO:0000256" key="1">
    <source>
        <dbReference type="ARBA" id="ARBA00022669"/>
    </source>
</evidence>
<evidence type="ECO:0000256" key="4">
    <source>
        <dbReference type="ARBA" id="ARBA00023157"/>
    </source>
</evidence>
<keyword evidence="3" id="KW-0677">Repeat</keyword>
<evidence type="ECO:0000256" key="6">
    <source>
        <dbReference type="SAM" id="SignalP"/>
    </source>
</evidence>
<feature type="signal peptide" evidence="6">
    <location>
        <begin position="1"/>
        <end position="23"/>
    </location>
</feature>
<keyword evidence="4" id="KW-1015">Disulfide bond</keyword>
<dbReference type="PANTHER" id="PTHR23301:SF106">
    <property type="entry name" value="CHITIN-BINDING TYPE-2 DOMAIN-CONTAINING PROTEIN-RELATED"/>
    <property type="match status" value="1"/>
</dbReference>
<dbReference type="PANTHER" id="PTHR23301">
    <property type="entry name" value="CHITIN BINDING PERITROPHIN-A"/>
    <property type="match status" value="1"/>
</dbReference>
<sequence length="343" mass="35764">MGGFNMKVCALAACLLLVGHVSGYSMEDLCAQWSGSGYVGDPADCHGWGYCQGQKLVSWNKCPNGRVFNAPTSTCGFANSTICTTSAVATCTAAKSPMYVAVPSDCNQYGYCFGNGSIGYGNCGAGGVYAANNNTCVWGPTCPQDTICRFMKNDIFVGDPNNCGSYLQCNNGYGTPGQCGTGKFYNPGNGMCQGTNPCTGESGNSGSNPGTTYTVGQSVAAVCTGGTAIAPATTFFMPDKQTCYGYFYCTTAAGNGVWNACLTGTHFDPDTQKCVSPASVDCTYNRCGNVNSPFMAVSGQNCKQYEICSSGATAYCPSSNPFYDEVHNICTKDKPAYTICGAE</sequence>
<dbReference type="InterPro" id="IPR036508">
    <property type="entry name" value="Chitin-bd_dom_sf"/>
</dbReference>
<feature type="domain" description="Chitin-binding type-2" evidence="7">
    <location>
        <begin position="220"/>
        <end position="284"/>
    </location>
</feature>
<protein>
    <submittedName>
        <fullName evidence="8">Blast:Peritrophin-44</fullName>
    </submittedName>
</protein>
<dbReference type="PROSITE" id="PS50940">
    <property type="entry name" value="CHIT_BIND_II"/>
    <property type="match status" value="4"/>
</dbReference>
<evidence type="ECO:0000259" key="7">
    <source>
        <dbReference type="PROSITE" id="PS50940"/>
    </source>
</evidence>
<dbReference type="Gene3D" id="2.170.140.10">
    <property type="entry name" value="Chitin binding domain"/>
    <property type="match status" value="1"/>
</dbReference>
<evidence type="ECO:0000256" key="5">
    <source>
        <dbReference type="ARBA" id="ARBA00023180"/>
    </source>
</evidence>
<feature type="domain" description="Chitin-binding type-2" evidence="7">
    <location>
        <begin position="27"/>
        <end position="85"/>
    </location>
</feature>
<evidence type="ECO:0000313" key="8">
    <source>
        <dbReference type="EMBL" id="SPP84712.1"/>
    </source>
</evidence>
<dbReference type="EMBL" id="OUUW01000009">
    <property type="protein sequence ID" value="SPP84712.1"/>
    <property type="molecule type" value="Genomic_DNA"/>
</dbReference>